<proteinExistence type="predicted"/>
<dbReference type="GO" id="GO:0006152">
    <property type="term" value="P:purine nucleoside catabolic process"/>
    <property type="evidence" value="ECO:0007669"/>
    <property type="project" value="TreeGrafter"/>
</dbReference>
<dbReference type="PANTHER" id="PTHR12304:SF4">
    <property type="entry name" value="URIDINE NUCLEOSIDASE"/>
    <property type="match status" value="1"/>
</dbReference>
<keyword evidence="5" id="KW-1185">Reference proteome</keyword>
<gene>
    <name evidence="4" type="ORF">C8N24_3021</name>
</gene>
<dbReference type="EMBL" id="RBIL01000001">
    <property type="protein sequence ID" value="RKQ93161.1"/>
    <property type="molecule type" value="Genomic_DNA"/>
</dbReference>
<dbReference type="InterPro" id="IPR036452">
    <property type="entry name" value="Ribo_hydro-like"/>
</dbReference>
<comment type="caution">
    <text evidence="4">The sequence shown here is derived from an EMBL/GenBank/DDBJ whole genome shotgun (WGS) entry which is preliminary data.</text>
</comment>
<dbReference type="AlphaFoldDB" id="A0A660LJD3"/>
<dbReference type="Gene3D" id="3.90.245.10">
    <property type="entry name" value="Ribonucleoside hydrolase-like"/>
    <property type="match status" value="1"/>
</dbReference>
<dbReference type="RefSeq" id="WP_121251027.1">
    <property type="nucleotide sequence ID" value="NZ_RBIL01000001.1"/>
</dbReference>
<keyword evidence="1 4" id="KW-0378">Hydrolase</keyword>
<dbReference type="InterPro" id="IPR023186">
    <property type="entry name" value="IUNH"/>
</dbReference>
<feature type="domain" description="Inosine/uridine-preferring nucleoside hydrolase" evidence="3">
    <location>
        <begin position="6"/>
        <end position="299"/>
    </location>
</feature>
<dbReference type="OrthoDB" id="9797882at2"/>
<dbReference type="Pfam" id="PF01156">
    <property type="entry name" value="IU_nuc_hydro"/>
    <property type="match status" value="1"/>
</dbReference>
<keyword evidence="2" id="KW-0326">Glycosidase</keyword>
<sequence length="309" mass="33042">MPKTPVIIDCDPGHDDAMALLLALASPELEVVAVTTVAGNQTLEKVTANAIRVLDVAGARDIPVAAGAGRPLVHDTARVADEVHGETGLDGPDLPPPSREPEAIHAVELMARELRKRPLTLIPVGPLTNIALLIAMYPELVENIEDIIVMGGAIGLGNVTPSAEFNVWVDPEAAKRVFESDADVTMIGLDVTHRAMLSAERAEALRETGRAGAVVADLHAFYRRFHLEVYGHDDTPVHDALAVAHAIDPSILHTTQLSVEIDVTHGPARGRTVVDQLRRTDRPANAHVAVDVDAERFIDLLTTRIGSLA</sequence>
<evidence type="ECO:0000313" key="4">
    <source>
        <dbReference type="EMBL" id="RKQ93161.1"/>
    </source>
</evidence>
<dbReference type="Proteomes" id="UP000278962">
    <property type="component" value="Unassembled WGS sequence"/>
</dbReference>
<name>A0A660LJD3_9ACTN</name>
<reference evidence="4 5" key="1">
    <citation type="submission" date="2018-10" db="EMBL/GenBank/DDBJ databases">
        <title>Genomic Encyclopedia of Archaeal and Bacterial Type Strains, Phase II (KMG-II): from individual species to whole genera.</title>
        <authorList>
            <person name="Goeker M."/>
        </authorList>
    </citation>
    <scope>NUCLEOTIDE SEQUENCE [LARGE SCALE GENOMIC DNA]</scope>
    <source>
        <strain evidence="4 5">DSM 14954</strain>
    </source>
</reference>
<evidence type="ECO:0000256" key="1">
    <source>
        <dbReference type="ARBA" id="ARBA00022801"/>
    </source>
</evidence>
<dbReference type="GO" id="GO:0008477">
    <property type="term" value="F:purine nucleosidase activity"/>
    <property type="evidence" value="ECO:0007669"/>
    <property type="project" value="TreeGrafter"/>
</dbReference>
<protein>
    <submittedName>
        <fullName evidence="4">Purine nucleosidase/pyrimidine-specific ribonucleoside hydrolase</fullName>
    </submittedName>
</protein>
<accession>A0A660LJD3</accession>
<organism evidence="4 5">
    <name type="scientific">Solirubrobacter pauli</name>
    <dbReference type="NCBI Taxonomy" id="166793"/>
    <lineage>
        <taxon>Bacteria</taxon>
        <taxon>Bacillati</taxon>
        <taxon>Actinomycetota</taxon>
        <taxon>Thermoleophilia</taxon>
        <taxon>Solirubrobacterales</taxon>
        <taxon>Solirubrobacteraceae</taxon>
        <taxon>Solirubrobacter</taxon>
    </lineage>
</organism>
<dbReference type="PANTHER" id="PTHR12304">
    <property type="entry name" value="INOSINE-URIDINE PREFERRING NUCLEOSIDE HYDROLASE"/>
    <property type="match status" value="1"/>
</dbReference>
<dbReference type="CDD" id="cd02651">
    <property type="entry name" value="nuc_hydro_IU_UC_XIUA"/>
    <property type="match status" value="1"/>
</dbReference>
<evidence type="ECO:0000259" key="3">
    <source>
        <dbReference type="Pfam" id="PF01156"/>
    </source>
</evidence>
<evidence type="ECO:0000313" key="5">
    <source>
        <dbReference type="Proteomes" id="UP000278962"/>
    </source>
</evidence>
<dbReference type="GO" id="GO:0005829">
    <property type="term" value="C:cytosol"/>
    <property type="evidence" value="ECO:0007669"/>
    <property type="project" value="TreeGrafter"/>
</dbReference>
<dbReference type="SUPFAM" id="SSF53590">
    <property type="entry name" value="Nucleoside hydrolase"/>
    <property type="match status" value="1"/>
</dbReference>
<dbReference type="InterPro" id="IPR001910">
    <property type="entry name" value="Inosine/uridine_hydrolase_dom"/>
</dbReference>
<evidence type="ECO:0000256" key="2">
    <source>
        <dbReference type="ARBA" id="ARBA00023295"/>
    </source>
</evidence>